<evidence type="ECO:0000313" key="3">
    <source>
        <dbReference type="Proteomes" id="UP000287033"/>
    </source>
</evidence>
<keyword evidence="3" id="KW-1185">Reference proteome</keyword>
<evidence type="ECO:0000256" key="1">
    <source>
        <dbReference type="SAM" id="MobiDB-lite"/>
    </source>
</evidence>
<comment type="caution">
    <text evidence="2">The sequence shown here is derived from an EMBL/GenBank/DDBJ whole genome shotgun (WGS) entry which is preliminary data.</text>
</comment>
<protein>
    <submittedName>
        <fullName evidence="2">Uncharacterized protein</fullName>
    </submittedName>
</protein>
<dbReference type="AlphaFoldDB" id="A0A401TM66"/>
<feature type="region of interest" description="Disordered" evidence="1">
    <location>
        <begin position="32"/>
        <end position="77"/>
    </location>
</feature>
<dbReference type="Proteomes" id="UP000287033">
    <property type="component" value="Unassembled WGS sequence"/>
</dbReference>
<evidence type="ECO:0000313" key="2">
    <source>
        <dbReference type="EMBL" id="GCC43760.1"/>
    </source>
</evidence>
<gene>
    <name evidence="2" type="ORF">chiPu_0027760</name>
</gene>
<accession>A0A401TM66</accession>
<name>A0A401TM66_CHIPU</name>
<reference evidence="2 3" key="1">
    <citation type="journal article" date="2018" name="Nat. Ecol. Evol.">
        <title>Shark genomes provide insights into elasmobranch evolution and the origin of vertebrates.</title>
        <authorList>
            <person name="Hara Y"/>
            <person name="Yamaguchi K"/>
            <person name="Onimaru K"/>
            <person name="Kadota M"/>
            <person name="Koyanagi M"/>
            <person name="Keeley SD"/>
            <person name="Tatsumi K"/>
            <person name="Tanaka K"/>
            <person name="Motone F"/>
            <person name="Kageyama Y"/>
            <person name="Nozu R"/>
            <person name="Adachi N"/>
            <person name="Nishimura O"/>
            <person name="Nakagawa R"/>
            <person name="Tanegashima C"/>
            <person name="Kiyatake I"/>
            <person name="Matsumoto R"/>
            <person name="Murakumo K"/>
            <person name="Nishida K"/>
            <person name="Terakita A"/>
            <person name="Kuratani S"/>
            <person name="Sato K"/>
            <person name="Hyodo S Kuraku.S."/>
        </authorList>
    </citation>
    <scope>NUCLEOTIDE SEQUENCE [LARGE SCALE GENOMIC DNA]</scope>
</reference>
<dbReference type="EMBL" id="BEZZ01112905">
    <property type="protein sequence ID" value="GCC43760.1"/>
    <property type="molecule type" value="Genomic_DNA"/>
</dbReference>
<organism evidence="2 3">
    <name type="scientific">Chiloscyllium punctatum</name>
    <name type="common">Brownbanded bambooshark</name>
    <name type="synonym">Hemiscyllium punctatum</name>
    <dbReference type="NCBI Taxonomy" id="137246"/>
    <lineage>
        <taxon>Eukaryota</taxon>
        <taxon>Metazoa</taxon>
        <taxon>Chordata</taxon>
        <taxon>Craniata</taxon>
        <taxon>Vertebrata</taxon>
        <taxon>Chondrichthyes</taxon>
        <taxon>Elasmobranchii</taxon>
        <taxon>Galeomorphii</taxon>
        <taxon>Galeoidea</taxon>
        <taxon>Orectolobiformes</taxon>
        <taxon>Hemiscylliidae</taxon>
        <taxon>Chiloscyllium</taxon>
    </lineage>
</organism>
<sequence length="195" mass="22020">MQGRAPIARRLRGYGHDTGLFPLLEYARRADGSPRRLGRQPLRGLRGGDPHDALAGRNGQSGRLARLGRACQRRGRRGDRDPALRLRAWQTALRTRLVVIAFIIAVASPRSERGHERLAEIDRANVRSLSARTALHARAGSQMPREACRPCRAGRLMLTRSRRFSLERSYSCAKYLDASWHFPAALVARSQHDWR</sequence>
<proteinExistence type="predicted"/>